<dbReference type="SUPFAM" id="SSF48498">
    <property type="entry name" value="Tetracyclin repressor-like, C-terminal domain"/>
    <property type="match status" value="1"/>
</dbReference>
<keyword evidence="2 4" id="KW-0238">DNA-binding</keyword>
<evidence type="ECO:0000256" key="1">
    <source>
        <dbReference type="ARBA" id="ARBA00023015"/>
    </source>
</evidence>
<dbReference type="Proteomes" id="UP000658127">
    <property type="component" value="Unassembled WGS sequence"/>
</dbReference>
<reference evidence="7" key="1">
    <citation type="journal article" date="2019" name="Int. J. Syst. Evol. Microbiol.">
        <title>The Global Catalogue of Microorganisms (GCM) 10K type strain sequencing project: providing services to taxonomists for standard genome sequencing and annotation.</title>
        <authorList>
            <consortium name="The Broad Institute Genomics Platform"/>
            <consortium name="The Broad Institute Genome Sequencing Center for Infectious Disease"/>
            <person name="Wu L."/>
            <person name="Ma J."/>
        </authorList>
    </citation>
    <scope>NUCLEOTIDE SEQUENCE [LARGE SCALE GENOMIC DNA]</scope>
    <source>
        <strain evidence="7">CGMCC 4.7329</strain>
    </source>
</reference>
<gene>
    <name evidence="6" type="ORF">GCM10011610_53480</name>
</gene>
<dbReference type="EMBL" id="BMNE01000006">
    <property type="protein sequence ID" value="GGN92432.1"/>
    <property type="molecule type" value="Genomic_DNA"/>
</dbReference>
<evidence type="ECO:0000313" key="7">
    <source>
        <dbReference type="Proteomes" id="UP000658127"/>
    </source>
</evidence>
<dbReference type="PANTHER" id="PTHR30055:SF148">
    <property type="entry name" value="TETR-FAMILY TRANSCRIPTIONAL REGULATOR"/>
    <property type="match status" value="1"/>
</dbReference>
<comment type="caution">
    <text evidence="6">The sequence shown here is derived from an EMBL/GenBank/DDBJ whole genome shotgun (WGS) entry which is preliminary data.</text>
</comment>
<dbReference type="Pfam" id="PF16859">
    <property type="entry name" value="TetR_C_11"/>
    <property type="match status" value="1"/>
</dbReference>
<feature type="domain" description="HTH tetR-type" evidence="5">
    <location>
        <begin position="18"/>
        <end position="78"/>
    </location>
</feature>
<dbReference type="Pfam" id="PF00440">
    <property type="entry name" value="TetR_N"/>
    <property type="match status" value="1"/>
</dbReference>
<keyword evidence="1" id="KW-0805">Transcription regulation</keyword>
<dbReference type="PROSITE" id="PS50977">
    <property type="entry name" value="HTH_TETR_2"/>
    <property type="match status" value="1"/>
</dbReference>
<evidence type="ECO:0000256" key="2">
    <source>
        <dbReference type="ARBA" id="ARBA00023125"/>
    </source>
</evidence>
<evidence type="ECO:0000256" key="3">
    <source>
        <dbReference type="ARBA" id="ARBA00023163"/>
    </source>
</evidence>
<evidence type="ECO:0000256" key="4">
    <source>
        <dbReference type="PROSITE-ProRule" id="PRU00335"/>
    </source>
</evidence>
<keyword evidence="7" id="KW-1185">Reference proteome</keyword>
<dbReference type="InterPro" id="IPR011075">
    <property type="entry name" value="TetR_C"/>
</dbReference>
<protein>
    <submittedName>
        <fullName evidence="6">Transcriptional regulator, TetR family protein</fullName>
    </submittedName>
</protein>
<keyword evidence="3" id="KW-0804">Transcription</keyword>
<name>A0ABQ2KU22_9NOCA</name>
<dbReference type="InterPro" id="IPR050109">
    <property type="entry name" value="HTH-type_TetR-like_transc_reg"/>
</dbReference>
<organism evidence="6 7">
    <name type="scientific">Nocardia rhizosphaerihabitans</name>
    <dbReference type="NCBI Taxonomy" id="1691570"/>
    <lineage>
        <taxon>Bacteria</taxon>
        <taxon>Bacillati</taxon>
        <taxon>Actinomycetota</taxon>
        <taxon>Actinomycetes</taxon>
        <taxon>Mycobacteriales</taxon>
        <taxon>Nocardiaceae</taxon>
        <taxon>Nocardia</taxon>
    </lineage>
</organism>
<sequence length="208" mass="22935">MTTTDDDAPQRRPGGRSARVREAVHRAVLDAIIEHGVDRVGIPDISRRAGVRDSSIYRRWRSRENLLLDVLLEYSRRALPLPDTGTFRGDLAEFATELAAYLDTPLGAGLSRALAYVTDTEEMAEVRNAFWDSRFLAVQPLFDRAVERGEISPDTDARFALELLIGPLHFRTTLARRPAGADFVDQLASHVVAALQPGAVATERAAGE</sequence>
<dbReference type="Gene3D" id="1.10.357.10">
    <property type="entry name" value="Tetracycline Repressor, domain 2"/>
    <property type="match status" value="1"/>
</dbReference>
<feature type="DNA-binding region" description="H-T-H motif" evidence="4">
    <location>
        <begin position="41"/>
        <end position="60"/>
    </location>
</feature>
<dbReference type="SUPFAM" id="SSF46689">
    <property type="entry name" value="Homeodomain-like"/>
    <property type="match status" value="1"/>
</dbReference>
<dbReference type="RefSeq" id="WP_189033198.1">
    <property type="nucleotide sequence ID" value="NZ_BMNE01000006.1"/>
</dbReference>
<dbReference type="InterPro" id="IPR009057">
    <property type="entry name" value="Homeodomain-like_sf"/>
</dbReference>
<dbReference type="PANTHER" id="PTHR30055">
    <property type="entry name" value="HTH-TYPE TRANSCRIPTIONAL REGULATOR RUTR"/>
    <property type="match status" value="1"/>
</dbReference>
<evidence type="ECO:0000313" key="6">
    <source>
        <dbReference type="EMBL" id="GGN92432.1"/>
    </source>
</evidence>
<proteinExistence type="predicted"/>
<dbReference type="InterPro" id="IPR036271">
    <property type="entry name" value="Tet_transcr_reg_TetR-rel_C_sf"/>
</dbReference>
<dbReference type="Gene3D" id="1.10.10.60">
    <property type="entry name" value="Homeodomain-like"/>
    <property type="match status" value="1"/>
</dbReference>
<evidence type="ECO:0000259" key="5">
    <source>
        <dbReference type="PROSITE" id="PS50977"/>
    </source>
</evidence>
<accession>A0ABQ2KU22</accession>
<dbReference type="InterPro" id="IPR001647">
    <property type="entry name" value="HTH_TetR"/>
</dbReference>